<reference evidence="1" key="1">
    <citation type="submission" date="2022-10" db="EMBL/GenBank/DDBJ databases">
        <title>Culturing micro-colonial fungi from biological soil crusts in the Mojave desert and describing Neophaeococcomyces mojavensis, and introducing the new genera and species Taxawa tesnikishii.</title>
        <authorList>
            <person name="Kurbessoian T."/>
            <person name="Stajich J.E."/>
        </authorList>
    </citation>
    <scope>NUCLEOTIDE SEQUENCE</scope>
    <source>
        <strain evidence="1">JES_115</strain>
    </source>
</reference>
<protein>
    <submittedName>
        <fullName evidence="1">Uncharacterized protein</fullName>
    </submittedName>
</protein>
<evidence type="ECO:0000313" key="1">
    <source>
        <dbReference type="EMBL" id="KAJ9643942.1"/>
    </source>
</evidence>
<organism evidence="1 2">
    <name type="scientific">Coniosporium tulheliwenetii</name>
    <dbReference type="NCBI Taxonomy" id="3383036"/>
    <lineage>
        <taxon>Eukaryota</taxon>
        <taxon>Fungi</taxon>
        <taxon>Dikarya</taxon>
        <taxon>Ascomycota</taxon>
        <taxon>Pezizomycotina</taxon>
        <taxon>Dothideomycetes</taxon>
        <taxon>Dothideomycetes incertae sedis</taxon>
        <taxon>Coniosporium</taxon>
    </lineage>
</organism>
<accession>A0ACC2Z887</accession>
<gene>
    <name evidence="1" type="ORF">H2199_003808</name>
</gene>
<dbReference type="Proteomes" id="UP001172680">
    <property type="component" value="Unassembled WGS sequence"/>
</dbReference>
<sequence>MASATLFALLIILVVYLLSIIYKEHAIRLAHGKLAAQHGCQPIASKYPLKDRIFGLDFVVENLKCSSSHCYLVNSLRRFQEVGGTYTLRIFGHPMIQSIEPENVKAVFATKEKDWRLGEYRTVSFRDLLGVGIFTLDRPGWQESRAWLRPAFEKKRTADIELYERHIGHLFQQLPHDGKTVVDLQELFLKYTMDSSTEILFGKSVDSLLPGANMDPTASGFAAAYESAKWDVFKNVQLYPFGQFRSKKALNANVAIINQFVDRYVKMAVDYQSSTLEANRDAGSVFMAELAKNTTDVKRIRSELLSLLLAGRDTTAALISNTFFVLARRPDILAKCYAEVATFNGELPTLEQTKNVKYIHWLLKESLRVHTIVPVNTRTAAKDTILPVGGGPDGKSPIFVAEGTQFVSSIYAIHRRKDIHGEDAEEFKPERWADDSFRPKWGYLPFLGGGRICPGQGLAMTEAAYTVIRLLQLFKDIKAEDPTLEWQEDLAITCCNLHDGSSLRLDTISPRLGK</sequence>
<comment type="caution">
    <text evidence="1">The sequence shown here is derived from an EMBL/GenBank/DDBJ whole genome shotgun (WGS) entry which is preliminary data.</text>
</comment>
<dbReference type="EMBL" id="JAPDRP010000010">
    <property type="protein sequence ID" value="KAJ9643942.1"/>
    <property type="molecule type" value="Genomic_DNA"/>
</dbReference>
<keyword evidence="2" id="KW-1185">Reference proteome</keyword>
<name>A0ACC2Z887_9PEZI</name>
<proteinExistence type="predicted"/>
<evidence type="ECO:0000313" key="2">
    <source>
        <dbReference type="Proteomes" id="UP001172680"/>
    </source>
</evidence>